<dbReference type="Pfam" id="PF24961">
    <property type="entry name" value="NfeD_membrane"/>
    <property type="match status" value="1"/>
</dbReference>
<evidence type="ECO:0000313" key="10">
    <source>
        <dbReference type="Proteomes" id="UP000825179"/>
    </source>
</evidence>
<dbReference type="KEGG" id="cthu:HUR95_14150"/>
<name>A0A8X8I8C2_CALTT</name>
<organism evidence="9 10">
    <name type="scientific">Caldalkalibacillus thermarum (strain TA2.A1)</name>
    <dbReference type="NCBI Taxonomy" id="986075"/>
    <lineage>
        <taxon>Bacteria</taxon>
        <taxon>Bacillati</taxon>
        <taxon>Bacillota</taxon>
        <taxon>Bacilli</taxon>
        <taxon>Bacillales</taxon>
        <taxon>Bacillaceae</taxon>
        <taxon>Caldalkalibacillus</taxon>
    </lineage>
</organism>
<evidence type="ECO:0000256" key="2">
    <source>
        <dbReference type="ARBA" id="ARBA00022692"/>
    </source>
</evidence>
<dbReference type="Gene3D" id="3.90.226.10">
    <property type="entry name" value="2-enoyl-CoA Hydratase, Chain A, domain 1"/>
    <property type="match status" value="1"/>
</dbReference>
<proteinExistence type="predicted"/>
<dbReference type="InterPro" id="IPR056738">
    <property type="entry name" value="NfeD1b_N"/>
</dbReference>
<feature type="domain" description="NfeD integral membrane" evidence="7">
    <location>
        <begin position="246"/>
        <end position="359"/>
    </location>
</feature>
<dbReference type="InterPro" id="IPR052165">
    <property type="entry name" value="Membrane_assoc_protease"/>
</dbReference>
<feature type="transmembrane region" description="Helical" evidence="5">
    <location>
        <begin position="240"/>
        <end position="260"/>
    </location>
</feature>
<protein>
    <submittedName>
        <fullName evidence="9">Nodulation protein NfeD</fullName>
    </submittedName>
</protein>
<dbReference type="AlphaFoldDB" id="A0A8X8I8C2"/>
<dbReference type="Proteomes" id="UP000825179">
    <property type="component" value="Chromosome"/>
</dbReference>
<evidence type="ECO:0000259" key="7">
    <source>
        <dbReference type="Pfam" id="PF24961"/>
    </source>
</evidence>
<evidence type="ECO:0000256" key="4">
    <source>
        <dbReference type="ARBA" id="ARBA00023136"/>
    </source>
</evidence>
<keyword evidence="3 5" id="KW-1133">Transmembrane helix</keyword>
<comment type="subcellular location">
    <subcellularLocation>
        <location evidence="1">Membrane</location>
        <topology evidence="1">Multi-pass membrane protein</topology>
    </subcellularLocation>
</comment>
<keyword evidence="10" id="KW-1185">Reference proteome</keyword>
<sequence length="452" mass="47737">MNVIGWKIKSIVTVFVALFVLVSAAGSFCFVPKDASAQDEALVYVVQVNNVVEKGLLAYMERAFGEAEEAGADHIILEIHTPGGAVDAAGDIGNLMQRTTIPITAFVNTDATSAGAFIALNADTIVMAPTGAMGSAQVVDLEGRAADEKAQSYWKSRMAAAAEAAGRDPIYAIAMVDPSVEIEGLVTDEQLLNFRADEALEHGYAEAIASNLQEVLQFLGLEQARVVEVEITWAEQLARFITHPIVASILLSVASLGLILELYSPGFGVPGILGIVALLLFFFGHTVAGFAGMEAILLFIAGLILIVIEMFMPGFGIFGILGIVAVGASLTLASESVIIGLQNLGIALLLTIVAAAILSRYLHTKGVCSRLVLQEELSTEESRAVLQQKSALVGKTGIALTKLRPSGAVKIDGQRYDVVSDGTMIDRGAKVKVIKVEGPRIVVTEVDDDLEA</sequence>
<evidence type="ECO:0000313" key="9">
    <source>
        <dbReference type="EMBL" id="QZT33379.1"/>
    </source>
</evidence>
<dbReference type="Pfam" id="PF25145">
    <property type="entry name" value="NfeD1b_N"/>
    <property type="match status" value="1"/>
</dbReference>
<keyword evidence="4 5" id="KW-0472">Membrane</keyword>
<reference evidence="9 10" key="1">
    <citation type="journal article" date="2020" name="Extremophiles">
        <title>Genomic analysis of Caldalkalibacillus thermarum TA2.A1 reveals aerobic alkaliphilic metabolism and evolutionary hallmarks linking alkaliphilic bacteria and plant life.</title>
        <authorList>
            <person name="de Jong S.I."/>
            <person name="van den Broek M.A."/>
            <person name="Merkel A.Y."/>
            <person name="de la Torre Cortes P."/>
            <person name="Kalamorz F."/>
            <person name="Cook G.M."/>
            <person name="van Loosdrecht M.C.M."/>
            <person name="McMillan D.G.G."/>
        </authorList>
    </citation>
    <scope>NUCLEOTIDE SEQUENCE [LARGE SCALE GENOMIC DNA]</scope>
    <source>
        <strain evidence="9 10">TA2.A1</strain>
    </source>
</reference>
<dbReference type="CDD" id="cd07021">
    <property type="entry name" value="Clp_protease_NfeD_like"/>
    <property type="match status" value="1"/>
</dbReference>
<evidence type="ECO:0000256" key="5">
    <source>
        <dbReference type="SAM" id="Phobius"/>
    </source>
</evidence>
<dbReference type="InterPro" id="IPR012340">
    <property type="entry name" value="NA-bd_OB-fold"/>
</dbReference>
<feature type="transmembrane region" description="Helical" evidence="5">
    <location>
        <begin position="339"/>
        <end position="362"/>
    </location>
</feature>
<accession>A0A8X8I8C2</accession>
<feature type="domain" description="NfeD1b N-terminal" evidence="8">
    <location>
        <begin position="43"/>
        <end position="228"/>
    </location>
</feature>
<feature type="domain" description="NfeD-like C-terminal" evidence="6">
    <location>
        <begin position="390"/>
        <end position="444"/>
    </location>
</feature>
<feature type="transmembrane region" description="Helical" evidence="5">
    <location>
        <begin position="290"/>
        <end position="308"/>
    </location>
</feature>
<evidence type="ECO:0000256" key="3">
    <source>
        <dbReference type="ARBA" id="ARBA00022989"/>
    </source>
</evidence>
<evidence type="ECO:0000259" key="6">
    <source>
        <dbReference type="Pfam" id="PF01957"/>
    </source>
</evidence>
<feature type="transmembrane region" description="Helical" evidence="5">
    <location>
        <begin position="267"/>
        <end position="284"/>
    </location>
</feature>
<evidence type="ECO:0000259" key="8">
    <source>
        <dbReference type="Pfam" id="PF25145"/>
    </source>
</evidence>
<dbReference type="SUPFAM" id="SSF141322">
    <property type="entry name" value="NfeD domain-like"/>
    <property type="match status" value="1"/>
</dbReference>
<evidence type="ECO:0000256" key="1">
    <source>
        <dbReference type="ARBA" id="ARBA00004141"/>
    </source>
</evidence>
<dbReference type="GO" id="GO:0005886">
    <property type="term" value="C:plasma membrane"/>
    <property type="evidence" value="ECO:0007669"/>
    <property type="project" value="TreeGrafter"/>
</dbReference>
<dbReference type="InterPro" id="IPR002810">
    <property type="entry name" value="NfeD-like_C"/>
</dbReference>
<dbReference type="EMBL" id="CP082237">
    <property type="protein sequence ID" value="QZT33379.1"/>
    <property type="molecule type" value="Genomic_DNA"/>
</dbReference>
<dbReference type="RefSeq" id="WP_222822668.1">
    <property type="nucleotide sequence ID" value="NZ_CP082237.1"/>
</dbReference>
<dbReference type="PANTHER" id="PTHR33507:SF3">
    <property type="entry name" value="INNER MEMBRANE PROTEIN YBBJ"/>
    <property type="match status" value="1"/>
</dbReference>
<dbReference type="InterPro" id="IPR056739">
    <property type="entry name" value="NfeD_membrane"/>
</dbReference>
<dbReference type="Gene3D" id="2.40.50.140">
    <property type="entry name" value="Nucleic acid-binding proteins"/>
    <property type="match status" value="1"/>
</dbReference>
<dbReference type="SUPFAM" id="SSF52096">
    <property type="entry name" value="ClpP/crotonase"/>
    <property type="match status" value="1"/>
</dbReference>
<gene>
    <name evidence="9" type="ORF">HUR95_14150</name>
</gene>
<dbReference type="InterPro" id="IPR029045">
    <property type="entry name" value="ClpP/crotonase-like_dom_sf"/>
</dbReference>
<keyword evidence="2 5" id="KW-0812">Transmembrane</keyword>
<dbReference type="Pfam" id="PF01957">
    <property type="entry name" value="NfeD"/>
    <property type="match status" value="1"/>
</dbReference>
<dbReference type="PANTHER" id="PTHR33507">
    <property type="entry name" value="INNER MEMBRANE PROTEIN YBBJ"/>
    <property type="match status" value="1"/>
</dbReference>